<keyword evidence="1" id="KW-0677">Repeat</keyword>
<evidence type="ECO:0000256" key="1">
    <source>
        <dbReference type="ARBA" id="ARBA00022737"/>
    </source>
</evidence>
<dbReference type="Proteomes" id="UP000325945">
    <property type="component" value="Unassembled WGS sequence"/>
</dbReference>
<protein>
    <recommendedName>
        <fullName evidence="5">Ankyrin repeat-containing domain protein</fullName>
    </recommendedName>
</protein>
<sequence>MSADERKLLEHHSPNNVICGAIWGGSESPLTGAIKVKSTQNVNILLDAGADINGISAEDLSDYSARFLRGRDASIDISSFGSVPFRAELLATSKAKGERRLGFPRFWTEPNVPGQRLRMATALISLEVAAKLGCEEIFDILYKAGAEDSSWRVSTASQEDGLLEIPSEAPLSALSVSSPMHQAIASGHRSMLEKLLNSYNYCTKHSHPGVRECISDLFAHPRLSPHLRTPIFEVHPLHFPTARHDPEFLSWIAELIPGDHATAGRTVLGHTLLHVAALPLTGKQYTLRRTLDSKWLQSVKPSPLHLEYPRHSRPPYINEEKPYKHVPMTEAEQVAQLATIALLLRWGGFDVQAQDIDGNTTLHYLVATLNVGDETVELVREMEGGEDVWENATNRWGFTPKQLEEGKMVDNSKDA</sequence>
<reference evidence="4" key="1">
    <citation type="submission" date="2019-04" db="EMBL/GenBank/DDBJ databases">
        <title>Friends and foes A comparative genomics studyof 23 Aspergillus species from section Flavi.</title>
        <authorList>
            <consortium name="DOE Joint Genome Institute"/>
            <person name="Kjaerbolling I."/>
            <person name="Vesth T."/>
            <person name="Frisvad J.C."/>
            <person name="Nybo J.L."/>
            <person name="Theobald S."/>
            <person name="Kildgaard S."/>
            <person name="Isbrandt T."/>
            <person name="Kuo A."/>
            <person name="Sato A."/>
            <person name="Lyhne E.K."/>
            <person name="Kogle M.E."/>
            <person name="Wiebenga A."/>
            <person name="Kun R.S."/>
            <person name="Lubbers R.J."/>
            <person name="Makela M.R."/>
            <person name="Barry K."/>
            <person name="Chovatia M."/>
            <person name="Clum A."/>
            <person name="Daum C."/>
            <person name="Haridas S."/>
            <person name="He G."/>
            <person name="LaButti K."/>
            <person name="Lipzen A."/>
            <person name="Mondo S."/>
            <person name="Riley R."/>
            <person name="Salamov A."/>
            <person name="Simmons B.A."/>
            <person name="Magnuson J.K."/>
            <person name="Henrissat B."/>
            <person name="Mortensen U.H."/>
            <person name="Larsen T.O."/>
            <person name="Devries R.P."/>
            <person name="Grigoriev I.V."/>
            <person name="Machida M."/>
            <person name="Baker S.E."/>
            <person name="Andersen M.R."/>
        </authorList>
    </citation>
    <scope>NUCLEOTIDE SEQUENCE [LARGE SCALE GENOMIC DNA]</scope>
    <source>
        <strain evidence="4">CBS 130017</strain>
    </source>
</reference>
<evidence type="ECO:0000313" key="4">
    <source>
        <dbReference type="Proteomes" id="UP000325945"/>
    </source>
</evidence>
<dbReference type="InterPro" id="IPR036770">
    <property type="entry name" value="Ankyrin_rpt-contain_sf"/>
</dbReference>
<keyword evidence="4" id="KW-1185">Reference proteome</keyword>
<dbReference type="AlphaFoldDB" id="A0A5N6XKX1"/>
<proteinExistence type="predicted"/>
<accession>A0A5N6XKX1</accession>
<gene>
    <name evidence="3" type="ORF">BDV39DRAFT_211964</name>
</gene>
<evidence type="ECO:0000313" key="3">
    <source>
        <dbReference type="EMBL" id="KAE8333927.1"/>
    </source>
</evidence>
<evidence type="ECO:0000256" key="2">
    <source>
        <dbReference type="ARBA" id="ARBA00023043"/>
    </source>
</evidence>
<dbReference type="EMBL" id="ML741761">
    <property type="protein sequence ID" value="KAE8333927.1"/>
    <property type="molecule type" value="Genomic_DNA"/>
</dbReference>
<organism evidence="3 4">
    <name type="scientific">Aspergillus sergii</name>
    <dbReference type="NCBI Taxonomy" id="1034303"/>
    <lineage>
        <taxon>Eukaryota</taxon>
        <taxon>Fungi</taxon>
        <taxon>Dikarya</taxon>
        <taxon>Ascomycota</taxon>
        <taxon>Pezizomycotina</taxon>
        <taxon>Eurotiomycetes</taxon>
        <taxon>Eurotiomycetidae</taxon>
        <taxon>Eurotiales</taxon>
        <taxon>Aspergillaceae</taxon>
        <taxon>Aspergillus</taxon>
        <taxon>Aspergillus subgen. Circumdati</taxon>
    </lineage>
</organism>
<dbReference type="Gene3D" id="1.25.40.20">
    <property type="entry name" value="Ankyrin repeat-containing domain"/>
    <property type="match status" value="2"/>
</dbReference>
<name>A0A5N6XKX1_9EURO</name>
<keyword evidence="2" id="KW-0040">ANK repeat</keyword>
<evidence type="ECO:0008006" key="5">
    <source>
        <dbReference type="Google" id="ProtNLM"/>
    </source>
</evidence>
<dbReference type="PANTHER" id="PTHR24189:SF50">
    <property type="entry name" value="ANKYRIN REPEAT AND SOCS BOX PROTEIN 2"/>
    <property type="match status" value="1"/>
</dbReference>
<dbReference type="PANTHER" id="PTHR24189">
    <property type="entry name" value="MYOTROPHIN"/>
    <property type="match status" value="1"/>
</dbReference>
<dbReference type="InterPro" id="IPR050745">
    <property type="entry name" value="Multifunctional_regulatory"/>
</dbReference>
<dbReference type="SUPFAM" id="SSF48403">
    <property type="entry name" value="Ankyrin repeat"/>
    <property type="match status" value="1"/>
</dbReference>